<feature type="non-terminal residue" evidence="1">
    <location>
        <position position="1"/>
    </location>
</feature>
<name>A0ABU7QE23_9ACTN</name>
<proteinExistence type="predicted"/>
<sequence length="69" mass="8016">VDSLPHDQLMRSLALFGKNDNPRFKHPRNIVRPADDILAEIRTARPAHEEALRQFNDTHNPSHHKETSR</sequence>
<keyword evidence="2" id="KW-1185">Reference proteome</keyword>
<evidence type="ECO:0000313" key="1">
    <source>
        <dbReference type="EMBL" id="MEE4599632.1"/>
    </source>
</evidence>
<dbReference type="EMBL" id="JAZBJO010000260">
    <property type="protein sequence ID" value="MEE4599632.1"/>
    <property type="molecule type" value="Genomic_DNA"/>
</dbReference>
<protein>
    <submittedName>
        <fullName evidence="1">Uncharacterized protein</fullName>
    </submittedName>
</protein>
<organism evidence="1 2">
    <name type="scientific">Streptomyces asiaticus subsp. ignotus</name>
    <dbReference type="NCBI Taxonomy" id="3098222"/>
    <lineage>
        <taxon>Bacteria</taxon>
        <taxon>Bacillati</taxon>
        <taxon>Actinomycetota</taxon>
        <taxon>Actinomycetes</taxon>
        <taxon>Kitasatosporales</taxon>
        <taxon>Streptomycetaceae</taxon>
        <taxon>Streptomyces</taxon>
        <taxon>Streptomyces violaceusniger group</taxon>
    </lineage>
</organism>
<reference evidence="1 2" key="1">
    <citation type="submission" date="2023-11" db="EMBL/GenBank/DDBJ databases">
        <title>30 novel species of actinomycetes from the DSMZ collection.</title>
        <authorList>
            <person name="Nouioui I."/>
        </authorList>
    </citation>
    <scope>NUCLEOTIDE SEQUENCE [LARGE SCALE GENOMIC DNA]</scope>
    <source>
        <strain evidence="1 2">DSM 41524</strain>
    </source>
</reference>
<evidence type="ECO:0000313" key="2">
    <source>
        <dbReference type="Proteomes" id="UP001354709"/>
    </source>
</evidence>
<dbReference type="Proteomes" id="UP001354709">
    <property type="component" value="Unassembled WGS sequence"/>
</dbReference>
<accession>A0ABU7QE23</accession>
<comment type="caution">
    <text evidence="1">The sequence shown here is derived from an EMBL/GenBank/DDBJ whole genome shotgun (WGS) entry which is preliminary data.</text>
</comment>
<gene>
    <name evidence="1" type="ORF">V2J94_49005</name>
</gene>